<dbReference type="SUPFAM" id="SSF55486">
    <property type="entry name" value="Metalloproteases ('zincins'), catalytic domain"/>
    <property type="match status" value="1"/>
</dbReference>
<name>A0ABW5M0D8_9BACT</name>
<dbReference type="PROSITE" id="PS51885">
    <property type="entry name" value="NEPRILYSIN"/>
    <property type="match status" value="1"/>
</dbReference>
<comment type="caution">
    <text evidence="11">The sequence shown here is derived from an EMBL/GenBank/DDBJ whole genome shotgun (WGS) entry which is preliminary data.</text>
</comment>
<feature type="chain" id="PRO_5045930091" evidence="8">
    <location>
        <begin position="22"/>
        <end position="677"/>
    </location>
</feature>
<dbReference type="InterPro" id="IPR024079">
    <property type="entry name" value="MetalloPept_cat_dom_sf"/>
</dbReference>
<dbReference type="CDD" id="cd08662">
    <property type="entry name" value="M13"/>
    <property type="match status" value="1"/>
</dbReference>
<dbReference type="Proteomes" id="UP001597469">
    <property type="component" value="Unassembled WGS sequence"/>
</dbReference>
<reference evidence="12" key="1">
    <citation type="journal article" date="2019" name="Int. J. Syst. Evol. Microbiol.">
        <title>The Global Catalogue of Microorganisms (GCM) 10K type strain sequencing project: providing services to taxonomists for standard genome sequencing and annotation.</title>
        <authorList>
            <consortium name="The Broad Institute Genomics Platform"/>
            <consortium name="The Broad Institute Genome Sequencing Center for Infectious Disease"/>
            <person name="Wu L."/>
            <person name="Ma J."/>
        </authorList>
    </citation>
    <scope>NUCLEOTIDE SEQUENCE [LARGE SCALE GENOMIC DNA]</scope>
    <source>
        <strain evidence="12">KCTC 42805</strain>
    </source>
</reference>
<feature type="domain" description="Peptidase M13 N-terminal" evidence="10">
    <location>
        <begin position="44"/>
        <end position="421"/>
    </location>
</feature>
<accession>A0ABW5M0D8</accession>
<evidence type="ECO:0000256" key="5">
    <source>
        <dbReference type="ARBA" id="ARBA00022801"/>
    </source>
</evidence>
<sequence>MKRLVYFFLMLLLAGACQRGAIPNATSPTAKRVVITGVDASKKPGDDFFTYANGIWNDTARIPESQAGVGAYSFMNYPQRIRLQAILDSVSTTKNPAGSIEQKVGDFYASGMDTTAINKRGYEPIKPLLARIDAVTDVPSLLTLVAQEQKVGDRSIIGLYVGPDNRRSTINIAQFNQTGIGLPEREYYFKTDSSTGSIQKAYRDYLTRLFELTGTEAATAVKNAAVAYDIEKQLATAHRTNVERRDVKANYNKLAVADLAQKQPTLNWTKLLADLGVQADSVNVGQPGYYDKLNTMLTSVPIDDWKVYLKAHALTNYANYLSQPFLDASFAYTKILTGQAVKKTRAEDMTQAVDGSLGEALAQLYVKKYFPEEARKRMAVLVGNLKKAFEARISKLEWMSDSTKARAKEKLYAFTEKIGYPDKWRDYSKVDVKRDAYFENRLSANKNDYLQSLAKVGKPVDRTEWHTTPPTVTAYNNPPLNEIVFPAGILQPPYFDVNADDALNYGGIGMVIGHEITHSFDDQGAQYDKNGNVTNWWTKADYAKFKARTQQVIDQYNKFTVLDSVHVKGALTVGENTADIAGVAIAYDAFKLTEQGKSTTKLDGFTPDQRFFISIARIWRVKTRDAYMGMYVNTNPHSPAKWRVNGPLMNFTPFYNAFNVQPGDKMYKPEQDRITVW</sequence>
<dbReference type="PROSITE" id="PS51257">
    <property type="entry name" value="PROKAR_LIPOPROTEIN"/>
    <property type="match status" value="1"/>
</dbReference>
<feature type="signal peptide" evidence="8">
    <location>
        <begin position="1"/>
        <end position="21"/>
    </location>
</feature>
<evidence type="ECO:0000313" key="12">
    <source>
        <dbReference type="Proteomes" id="UP001597469"/>
    </source>
</evidence>
<dbReference type="EMBL" id="JBHULN010000003">
    <property type="protein sequence ID" value="MFD2570515.1"/>
    <property type="molecule type" value="Genomic_DNA"/>
</dbReference>
<evidence type="ECO:0000259" key="9">
    <source>
        <dbReference type="Pfam" id="PF01431"/>
    </source>
</evidence>
<keyword evidence="5" id="KW-0378">Hydrolase</keyword>
<keyword evidence="7" id="KW-0482">Metalloprotease</keyword>
<keyword evidence="8" id="KW-0732">Signal</keyword>
<evidence type="ECO:0000256" key="6">
    <source>
        <dbReference type="ARBA" id="ARBA00022833"/>
    </source>
</evidence>
<dbReference type="InterPro" id="IPR018497">
    <property type="entry name" value="Peptidase_M13_C"/>
</dbReference>
<dbReference type="PANTHER" id="PTHR11733">
    <property type="entry name" value="ZINC METALLOPROTEASE FAMILY M13 NEPRILYSIN-RELATED"/>
    <property type="match status" value="1"/>
</dbReference>
<comment type="similarity">
    <text evidence="2">Belongs to the peptidase M13 family.</text>
</comment>
<evidence type="ECO:0000256" key="2">
    <source>
        <dbReference type="ARBA" id="ARBA00007357"/>
    </source>
</evidence>
<keyword evidence="3" id="KW-0645">Protease</keyword>
<dbReference type="PANTHER" id="PTHR11733:SF167">
    <property type="entry name" value="FI17812P1-RELATED"/>
    <property type="match status" value="1"/>
</dbReference>
<protein>
    <submittedName>
        <fullName evidence="11">M13 family metallopeptidase</fullName>
    </submittedName>
</protein>
<dbReference type="Pfam" id="PF01431">
    <property type="entry name" value="Peptidase_M13"/>
    <property type="match status" value="1"/>
</dbReference>
<dbReference type="Gene3D" id="1.10.1380.10">
    <property type="entry name" value="Neutral endopeptidase , domain2"/>
    <property type="match status" value="1"/>
</dbReference>
<evidence type="ECO:0000256" key="3">
    <source>
        <dbReference type="ARBA" id="ARBA00022670"/>
    </source>
</evidence>
<dbReference type="InterPro" id="IPR008753">
    <property type="entry name" value="Peptidase_M13_N"/>
</dbReference>
<dbReference type="Gene3D" id="3.40.390.10">
    <property type="entry name" value="Collagenase (Catalytic Domain)"/>
    <property type="match status" value="1"/>
</dbReference>
<keyword evidence="4" id="KW-0479">Metal-binding</keyword>
<dbReference type="InterPro" id="IPR042089">
    <property type="entry name" value="Peptidase_M13_dom_2"/>
</dbReference>
<keyword evidence="12" id="KW-1185">Reference proteome</keyword>
<evidence type="ECO:0000256" key="1">
    <source>
        <dbReference type="ARBA" id="ARBA00001947"/>
    </source>
</evidence>
<dbReference type="PRINTS" id="PR00786">
    <property type="entry name" value="NEPRILYSIN"/>
</dbReference>
<gene>
    <name evidence="11" type="ORF">ACFSUS_07715</name>
</gene>
<evidence type="ECO:0000313" key="11">
    <source>
        <dbReference type="EMBL" id="MFD2570515.1"/>
    </source>
</evidence>
<feature type="domain" description="Peptidase M13 C-terminal" evidence="9">
    <location>
        <begin position="474"/>
        <end position="673"/>
    </location>
</feature>
<dbReference type="RefSeq" id="WP_381521248.1">
    <property type="nucleotide sequence ID" value="NZ_JBHULN010000003.1"/>
</dbReference>
<evidence type="ECO:0000259" key="10">
    <source>
        <dbReference type="Pfam" id="PF05649"/>
    </source>
</evidence>
<evidence type="ECO:0000256" key="7">
    <source>
        <dbReference type="ARBA" id="ARBA00023049"/>
    </source>
</evidence>
<keyword evidence="6" id="KW-0862">Zinc</keyword>
<evidence type="ECO:0000256" key="4">
    <source>
        <dbReference type="ARBA" id="ARBA00022723"/>
    </source>
</evidence>
<comment type="cofactor">
    <cofactor evidence="1">
        <name>Zn(2+)</name>
        <dbReference type="ChEBI" id="CHEBI:29105"/>
    </cofactor>
</comment>
<dbReference type="Pfam" id="PF05649">
    <property type="entry name" value="Peptidase_M13_N"/>
    <property type="match status" value="1"/>
</dbReference>
<dbReference type="InterPro" id="IPR000718">
    <property type="entry name" value="Peptidase_M13"/>
</dbReference>
<proteinExistence type="inferred from homology"/>
<organism evidence="11 12">
    <name type="scientific">Spirosoma soli</name>
    <dbReference type="NCBI Taxonomy" id="1770529"/>
    <lineage>
        <taxon>Bacteria</taxon>
        <taxon>Pseudomonadati</taxon>
        <taxon>Bacteroidota</taxon>
        <taxon>Cytophagia</taxon>
        <taxon>Cytophagales</taxon>
        <taxon>Cytophagaceae</taxon>
        <taxon>Spirosoma</taxon>
    </lineage>
</organism>
<evidence type="ECO:0000256" key="8">
    <source>
        <dbReference type="SAM" id="SignalP"/>
    </source>
</evidence>